<dbReference type="InterPro" id="IPR016032">
    <property type="entry name" value="Sig_transdc_resp-reg_C-effctor"/>
</dbReference>
<keyword evidence="3" id="KW-1185">Reference proteome</keyword>
<feature type="domain" description="HTH luxR-type" evidence="1">
    <location>
        <begin position="35"/>
        <end position="62"/>
    </location>
</feature>
<evidence type="ECO:0000313" key="2">
    <source>
        <dbReference type="EMBL" id="NIJ51666.1"/>
    </source>
</evidence>
<sequence length="96" mass="11214">MPDFTESEENASLSDSPVTELTFREWEVLLLISEDRGNKDIAVITSLKIESIRSMRNRIGDKLMLKGHNTLAQFARQHRRALRQLFQVLFLPRRCQ</sequence>
<dbReference type="Proteomes" id="UP001179181">
    <property type="component" value="Unassembled WGS sequence"/>
</dbReference>
<dbReference type="SMART" id="SM00421">
    <property type="entry name" value="HTH_LUXR"/>
    <property type="match status" value="1"/>
</dbReference>
<name>A0ABX0UKK8_9BACT</name>
<evidence type="ECO:0000259" key="1">
    <source>
        <dbReference type="PROSITE" id="PS00622"/>
    </source>
</evidence>
<dbReference type="InterPro" id="IPR036388">
    <property type="entry name" value="WH-like_DNA-bd_sf"/>
</dbReference>
<dbReference type="SUPFAM" id="SSF46894">
    <property type="entry name" value="C-terminal effector domain of the bipartite response regulators"/>
    <property type="match status" value="1"/>
</dbReference>
<dbReference type="Pfam" id="PF00196">
    <property type="entry name" value="GerE"/>
    <property type="match status" value="1"/>
</dbReference>
<organism evidence="2 3">
    <name type="scientific">Dyadobacter arcticus</name>
    <dbReference type="NCBI Taxonomy" id="1078754"/>
    <lineage>
        <taxon>Bacteria</taxon>
        <taxon>Pseudomonadati</taxon>
        <taxon>Bacteroidota</taxon>
        <taxon>Cytophagia</taxon>
        <taxon>Cytophagales</taxon>
        <taxon>Spirosomataceae</taxon>
        <taxon>Dyadobacter</taxon>
    </lineage>
</organism>
<reference evidence="2 3" key="1">
    <citation type="submission" date="2020-03" db="EMBL/GenBank/DDBJ databases">
        <title>Genomic Encyclopedia of Type Strains, Phase IV (KMG-IV): sequencing the most valuable type-strain genomes for metagenomic binning, comparative biology and taxonomic classification.</title>
        <authorList>
            <person name="Goeker M."/>
        </authorList>
    </citation>
    <scope>NUCLEOTIDE SEQUENCE [LARGE SCALE GENOMIC DNA]</scope>
    <source>
        <strain evidence="2 3">DSM 102865</strain>
    </source>
</reference>
<gene>
    <name evidence="2" type="ORF">FHS68_000822</name>
</gene>
<protein>
    <submittedName>
        <fullName evidence="2">DNA-binding NarL/FixJ family response regulator</fullName>
    </submittedName>
</protein>
<dbReference type="RefSeq" id="WP_167267456.1">
    <property type="nucleotide sequence ID" value="NZ_JAASQJ010000001.1"/>
</dbReference>
<dbReference type="EMBL" id="JAASQJ010000001">
    <property type="protein sequence ID" value="NIJ51666.1"/>
    <property type="molecule type" value="Genomic_DNA"/>
</dbReference>
<dbReference type="InterPro" id="IPR000792">
    <property type="entry name" value="Tscrpt_reg_LuxR_C"/>
</dbReference>
<accession>A0ABX0UKK8</accession>
<comment type="caution">
    <text evidence="2">The sequence shown here is derived from an EMBL/GenBank/DDBJ whole genome shotgun (WGS) entry which is preliminary data.</text>
</comment>
<dbReference type="PROSITE" id="PS00622">
    <property type="entry name" value="HTH_LUXR_1"/>
    <property type="match status" value="1"/>
</dbReference>
<keyword evidence="2" id="KW-0238">DNA-binding</keyword>
<evidence type="ECO:0000313" key="3">
    <source>
        <dbReference type="Proteomes" id="UP001179181"/>
    </source>
</evidence>
<dbReference type="GO" id="GO:0003677">
    <property type="term" value="F:DNA binding"/>
    <property type="evidence" value="ECO:0007669"/>
    <property type="project" value="UniProtKB-KW"/>
</dbReference>
<proteinExistence type="predicted"/>
<dbReference type="Gene3D" id="1.10.10.10">
    <property type="entry name" value="Winged helix-like DNA-binding domain superfamily/Winged helix DNA-binding domain"/>
    <property type="match status" value="1"/>
</dbReference>